<dbReference type="EMBL" id="SRID01000300">
    <property type="protein sequence ID" value="TGA95961.1"/>
    <property type="molecule type" value="Genomic_DNA"/>
</dbReference>
<name>A0A4Z0GJC5_9ACTN</name>
<protein>
    <submittedName>
        <fullName evidence="1">Uncharacterized protein</fullName>
    </submittedName>
</protein>
<proteinExistence type="predicted"/>
<sequence>MVERLRLADVEHIATDELVPLITDSFDNLVTVSIAEATNGYIPQKTRRLLRKAEWRLDWQDALLCACGELQVACERMRYTGDPRLQPTEHRLHRVRNRRHEAGILAKKLRRNDFNNSTERKNGTSSHRTAQGWLRQAFPDEYTALVQQERARRHLDDAPETPAFRDVHEQLAYACSHGLITAPRTAEVEALLAASDLTVRNAAADDAKAQEERSMALRHPLLLGRWENALRELGYMVMGQARAKTPHGLGALPDHFYTLPQPEAMEVLNARRFLAAVQQRRTEYKRCVRQLTLALRERRREAPRAVAFTEAKEEASRLLVEAHPAEYAYIRSVLGPYEVRDGCLPTELVGNGQRARIKQSVLTALAQGTWPQPAPTQPDRP</sequence>
<dbReference type="AlphaFoldDB" id="A0A4Z0GJC5"/>
<comment type="caution">
    <text evidence="1">The sequence shown here is derived from an EMBL/GenBank/DDBJ whole genome shotgun (WGS) entry which is preliminary data.</text>
</comment>
<dbReference type="RefSeq" id="WP_135341292.1">
    <property type="nucleotide sequence ID" value="NZ_JBHLTX010000053.1"/>
</dbReference>
<evidence type="ECO:0000313" key="1">
    <source>
        <dbReference type="EMBL" id="TGA95961.1"/>
    </source>
</evidence>
<accession>A0A4Z0GJC5</accession>
<organism evidence="1 2">
    <name type="scientific">Streptomyces palmae</name>
    <dbReference type="NCBI Taxonomy" id="1701085"/>
    <lineage>
        <taxon>Bacteria</taxon>
        <taxon>Bacillati</taxon>
        <taxon>Actinomycetota</taxon>
        <taxon>Actinomycetes</taxon>
        <taxon>Kitasatosporales</taxon>
        <taxon>Streptomycetaceae</taxon>
        <taxon>Streptomyces</taxon>
    </lineage>
</organism>
<evidence type="ECO:0000313" key="2">
    <source>
        <dbReference type="Proteomes" id="UP000297948"/>
    </source>
</evidence>
<dbReference type="Proteomes" id="UP000297948">
    <property type="component" value="Unassembled WGS sequence"/>
</dbReference>
<gene>
    <name evidence="1" type="ORF">E4099_24525</name>
</gene>
<reference evidence="1 2" key="1">
    <citation type="submission" date="2019-03" db="EMBL/GenBank/DDBJ databases">
        <authorList>
            <person name="Gonzalez-Pimentel J.L."/>
        </authorList>
    </citation>
    <scope>NUCLEOTIDE SEQUENCE [LARGE SCALE GENOMIC DNA]</scope>
    <source>
        <strain evidence="1 2">JCM 31289</strain>
    </source>
</reference>
<dbReference type="OrthoDB" id="3987725at2"/>
<keyword evidence="2" id="KW-1185">Reference proteome</keyword>